<keyword evidence="2 5" id="KW-0812">Transmembrane</keyword>
<dbReference type="InterPro" id="IPR052165">
    <property type="entry name" value="Membrane_assoc_protease"/>
</dbReference>
<dbReference type="EMBL" id="UOFL01000183">
    <property type="protein sequence ID" value="VAW79838.1"/>
    <property type="molecule type" value="Genomic_DNA"/>
</dbReference>
<reference evidence="7" key="1">
    <citation type="submission" date="2018-06" db="EMBL/GenBank/DDBJ databases">
        <authorList>
            <person name="Zhirakovskaya E."/>
        </authorList>
    </citation>
    <scope>NUCLEOTIDE SEQUENCE</scope>
</reference>
<feature type="transmembrane region" description="Helical" evidence="5">
    <location>
        <begin position="51"/>
        <end position="69"/>
    </location>
</feature>
<accession>A0A3B0YG05</accession>
<dbReference type="Pfam" id="PF01957">
    <property type="entry name" value="NfeD"/>
    <property type="match status" value="1"/>
</dbReference>
<name>A0A3B0YG05_9ZZZZ</name>
<evidence type="ECO:0000259" key="6">
    <source>
        <dbReference type="Pfam" id="PF01957"/>
    </source>
</evidence>
<dbReference type="AlphaFoldDB" id="A0A3B0YG05"/>
<sequence>MNYWHWFALAGILLALEMVVPGAFFLWVGIAAAFTAVLLLIFSSMIIEVQVSVFAVLSVASLVIWWKWYRNPIATDQPNLNRRGAQYVGRTFTLTEPVVNNFGKIRVDDSYWKIQGDDCVVGSSVKVVGVDGVVLQVETIKRS</sequence>
<evidence type="ECO:0000256" key="1">
    <source>
        <dbReference type="ARBA" id="ARBA00004141"/>
    </source>
</evidence>
<evidence type="ECO:0000256" key="2">
    <source>
        <dbReference type="ARBA" id="ARBA00022692"/>
    </source>
</evidence>
<dbReference type="Gene3D" id="2.40.50.140">
    <property type="entry name" value="Nucleic acid-binding proteins"/>
    <property type="match status" value="1"/>
</dbReference>
<dbReference type="SUPFAM" id="SSF141322">
    <property type="entry name" value="NfeD domain-like"/>
    <property type="match status" value="1"/>
</dbReference>
<keyword evidence="4 5" id="KW-0472">Membrane</keyword>
<feature type="domain" description="NfeD-like C-terminal" evidence="6">
    <location>
        <begin position="85"/>
        <end position="138"/>
    </location>
</feature>
<gene>
    <name evidence="7" type="ORF">MNBD_GAMMA12-3130</name>
</gene>
<keyword evidence="3 5" id="KW-1133">Transmembrane helix</keyword>
<evidence type="ECO:0000256" key="5">
    <source>
        <dbReference type="SAM" id="Phobius"/>
    </source>
</evidence>
<dbReference type="InterPro" id="IPR002810">
    <property type="entry name" value="NfeD-like_C"/>
</dbReference>
<feature type="transmembrane region" description="Helical" evidence="5">
    <location>
        <begin position="6"/>
        <end position="39"/>
    </location>
</feature>
<organism evidence="7">
    <name type="scientific">hydrothermal vent metagenome</name>
    <dbReference type="NCBI Taxonomy" id="652676"/>
    <lineage>
        <taxon>unclassified sequences</taxon>
        <taxon>metagenomes</taxon>
        <taxon>ecological metagenomes</taxon>
    </lineage>
</organism>
<dbReference type="PANTHER" id="PTHR33507">
    <property type="entry name" value="INNER MEMBRANE PROTEIN YBBJ"/>
    <property type="match status" value="1"/>
</dbReference>
<evidence type="ECO:0000313" key="7">
    <source>
        <dbReference type="EMBL" id="VAW79838.1"/>
    </source>
</evidence>
<proteinExistence type="predicted"/>
<evidence type="ECO:0000256" key="3">
    <source>
        <dbReference type="ARBA" id="ARBA00022989"/>
    </source>
</evidence>
<dbReference type="InterPro" id="IPR012340">
    <property type="entry name" value="NA-bd_OB-fold"/>
</dbReference>
<comment type="subcellular location">
    <subcellularLocation>
        <location evidence="1">Membrane</location>
        <topology evidence="1">Multi-pass membrane protein</topology>
    </subcellularLocation>
</comment>
<protein>
    <recommendedName>
        <fullName evidence="6">NfeD-like C-terminal domain-containing protein</fullName>
    </recommendedName>
</protein>
<evidence type="ECO:0000256" key="4">
    <source>
        <dbReference type="ARBA" id="ARBA00023136"/>
    </source>
</evidence>
<dbReference type="GO" id="GO:0005886">
    <property type="term" value="C:plasma membrane"/>
    <property type="evidence" value="ECO:0007669"/>
    <property type="project" value="TreeGrafter"/>
</dbReference>
<dbReference type="PANTHER" id="PTHR33507:SF3">
    <property type="entry name" value="INNER MEMBRANE PROTEIN YBBJ"/>
    <property type="match status" value="1"/>
</dbReference>